<evidence type="ECO:0000313" key="10">
    <source>
        <dbReference type="Proteomes" id="UP001648503"/>
    </source>
</evidence>
<keyword evidence="3 6" id="KW-0227">DNA damage</keyword>
<evidence type="ECO:0000256" key="6">
    <source>
        <dbReference type="RuleBase" id="RU366049"/>
    </source>
</evidence>
<evidence type="ECO:0000256" key="1">
    <source>
        <dbReference type="ARBA" id="ARBA00004123"/>
    </source>
</evidence>
<comment type="subcellular location">
    <subcellularLocation>
        <location evidence="1 6">Nucleus</location>
    </subcellularLocation>
</comment>
<feature type="domain" description="Chromosome segregation in meiosis protein 3" evidence="8">
    <location>
        <begin position="93"/>
        <end position="174"/>
    </location>
</feature>
<accession>A0ABQ8F663</accession>
<evidence type="ECO:0000259" key="8">
    <source>
        <dbReference type="Pfam" id="PF07962"/>
    </source>
</evidence>
<evidence type="ECO:0000313" key="9">
    <source>
        <dbReference type="EMBL" id="KAH6591352.1"/>
    </source>
</evidence>
<feature type="compositionally biased region" description="Polar residues" evidence="7">
    <location>
        <begin position="71"/>
        <end position="80"/>
    </location>
</feature>
<dbReference type="Pfam" id="PF07962">
    <property type="entry name" value="Swi3"/>
    <property type="match status" value="1"/>
</dbReference>
<keyword evidence="10" id="KW-1185">Reference proteome</keyword>
<evidence type="ECO:0000256" key="7">
    <source>
        <dbReference type="SAM" id="MobiDB-lite"/>
    </source>
</evidence>
<comment type="function">
    <text evidence="6">Plays an important role in the control of DNA replication and the maintenance of replication fork stability.</text>
</comment>
<dbReference type="InterPro" id="IPR040038">
    <property type="entry name" value="TIPIN/Csm3/Swi3"/>
</dbReference>
<keyword evidence="5 6" id="KW-0131">Cell cycle</keyword>
<gene>
    <name evidence="9" type="ORF">BASA50_008756</name>
</gene>
<sequence length="396" mass="43872">MLFDDEDIPELPEDLSMEMRIQQASAKLHSAQPLLVTPSLFHSVNVGASSVPSGPSTVPMLPYQQRKNDASDGSLQSRDPTSLKVKPRRVIAKLDADRLLGAKGFPMLLKGAKKMRFSGKGSELKDLERIIRMYQLWGYELFPKLSFGDFVERTEKVCHEKRLKLYMAQLFRDQEKRALGEHAIEAEYNDTAQAVISSDGGHSDYEENNVDSDLRRAINEEAEACASMLESVHAQEFLDSNIDVDLSSQSSFLKRRKFAIVDSDDETAPILPTSAAGVEKRSSSWSDKGIARYARSTVIPRADSAIPQETPAHLNTTPVSDSAVSTSPTIIVPQTRSTALTEEQRETLRVNRERAMSKLAARQAERDKASRAAQRAQEESKVAAMLAEAGSIFTDN</sequence>
<dbReference type="PANTHER" id="PTHR13220:SF11">
    <property type="entry name" value="TIMELESS-INTERACTING PROTEIN"/>
    <property type="match status" value="1"/>
</dbReference>
<reference evidence="9 10" key="1">
    <citation type="submission" date="2021-02" db="EMBL/GenBank/DDBJ databases">
        <title>Variation within the Batrachochytrium salamandrivorans European outbreak.</title>
        <authorList>
            <person name="Kelly M."/>
            <person name="Pasmans F."/>
            <person name="Shea T.P."/>
            <person name="Munoz J.F."/>
            <person name="Carranza S."/>
            <person name="Cuomo C.A."/>
            <person name="Martel A."/>
        </authorList>
    </citation>
    <scope>NUCLEOTIDE SEQUENCE [LARGE SCALE GENOMIC DNA]</scope>
    <source>
        <strain evidence="9 10">AMFP18/2</strain>
    </source>
</reference>
<evidence type="ECO:0000256" key="4">
    <source>
        <dbReference type="ARBA" id="ARBA00023242"/>
    </source>
</evidence>
<protein>
    <recommendedName>
        <fullName evidence="6">Chromosome segregation in meiosis protein</fullName>
    </recommendedName>
</protein>
<organism evidence="9 10">
    <name type="scientific">Batrachochytrium salamandrivorans</name>
    <dbReference type="NCBI Taxonomy" id="1357716"/>
    <lineage>
        <taxon>Eukaryota</taxon>
        <taxon>Fungi</taxon>
        <taxon>Fungi incertae sedis</taxon>
        <taxon>Chytridiomycota</taxon>
        <taxon>Chytridiomycota incertae sedis</taxon>
        <taxon>Chytridiomycetes</taxon>
        <taxon>Rhizophydiales</taxon>
        <taxon>Rhizophydiales incertae sedis</taxon>
        <taxon>Batrachochytrium</taxon>
    </lineage>
</organism>
<dbReference type="Proteomes" id="UP001648503">
    <property type="component" value="Unassembled WGS sequence"/>
</dbReference>
<proteinExistence type="inferred from homology"/>
<dbReference type="PANTHER" id="PTHR13220">
    <property type="entry name" value="TIMELESS INTERACTING-RELATED"/>
    <property type="match status" value="1"/>
</dbReference>
<feature type="region of interest" description="Disordered" evidence="7">
    <location>
        <begin position="359"/>
        <end position="379"/>
    </location>
</feature>
<keyword evidence="4 6" id="KW-0539">Nucleus</keyword>
<comment type="similarity">
    <text evidence="2 6">Belongs to the CSM3 family.</text>
</comment>
<dbReference type="EMBL" id="JAFCIX010000411">
    <property type="protein sequence ID" value="KAH6591352.1"/>
    <property type="molecule type" value="Genomic_DNA"/>
</dbReference>
<evidence type="ECO:0000256" key="3">
    <source>
        <dbReference type="ARBA" id="ARBA00022763"/>
    </source>
</evidence>
<name>A0ABQ8F663_9FUNG</name>
<comment type="caution">
    <text evidence="9">The sequence shown here is derived from an EMBL/GenBank/DDBJ whole genome shotgun (WGS) entry which is preliminary data.</text>
</comment>
<dbReference type="InterPro" id="IPR012923">
    <property type="entry name" value="Csm3"/>
</dbReference>
<feature type="compositionally biased region" description="Basic and acidic residues" evidence="7">
    <location>
        <begin position="363"/>
        <end position="379"/>
    </location>
</feature>
<evidence type="ECO:0000256" key="5">
    <source>
        <dbReference type="ARBA" id="ARBA00023306"/>
    </source>
</evidence>
<evidence type="ECO:0000256" key="2">
    <source>
        <dbReference type="ARBA" id="ARBA00006075"/>
    </source>
</evidence>
<feature type="region of interest" description="Disordered" evidence="7">
    <location>
        <begin position="51"/>
        <end position="82"/>
    </location>
</feature>